<dbReference type="FunFam" id="3.30.70.270:FF:000020">
    <property type="entry name" value="Transposon Tf2-6 polyprotein-like Protein"/>
    <property type="match status" value="1"/>
</dbReference>
<proteinExistence type="predicted"/>
<organism evidence="5">
    <name type="scientific">Harpegnathos saltator</name>
    <name type="common">Jerdon's jumping ant</name>
    <dbReference type="NCBI Taxonomy" id="610380"/>
    <lineage>
        <taxon>Eukaryota</taxon>
        <taxon>Metazoa</taxon>
        <taxon>Ecdysozoa</taxon>
        <taxon>Arthropoda</taxon>
        <taxon>Hexapoda</taxon>
        <taxon>Insecta</taxon>
        <taxon>Pterygota</taxon>
        <taxon>Neoptera</taxon>
        <taxon>Endopterygota</taxon>
        <taxon>Hymenoptera</taxon>
        <taxon>Apocrita</taxon>
        <taxon>Aculeata</taxon>
        <taxon>Formicoidea</taxon>
        <taxon>Formicidae</taxon>
        <taxon>Ponerinae</taxon>
        <taxon>Ponerini</taxon>
        <taxon>Harpegnathos</taxon>
    </lineage>
</organism>
<dbReference type="Pfam" id="PF17919">
    <property type="entry name" value="RT_RNaseH_2"/>
    <property type="match status" value="1"/>
</dbReference>
<dbReference type="InterPro" id="IPR043502">
    <property type="entry name" value="DNA/RNA_pol_sf"/>
</dbReference>
<evidence type="ECO:0000313" key="4">
    <source>
        <dbReference type="EMBL" id="EFN83649.1"/>
    </source>
</evidence>
<dbReference type="AlphaFoldDB" id="E2BKY0"/>
<dbReference type="Gene3D" id="3.30.70.270">
    <property type="match status" value="1"/>
</dbReference>
<dbReference type="PANTHER" id="PTHR37984">
    <property type="entry name" value="PROTEIN CBG26694"/>
    <property type="match status" value="1"/>
</dbReference>
<dbReference type="InParanoid" id="E2BKY0"/>
<keyword evidence="2" id="KW-0511">Multifunctional enzyme</keyword>
<feature type="non-terminal residue" evidence="4">
    <location>
        <position position="113"/>
    </location>
</feature>
<sequence>KLEAVHEFPTPKNIKQFLGLAEYYRRFIPEFSKLARPLTPLLKLEVPFKWNDAQQQSFEILKNELCKEPLLQYLDFSQPFILNTDASGFAVGRILSQGKINADRPIAYASRTL</sequence>
<feature type="domain" description="Reverse transcriptase/retrotransposon-derived protein RNase H-like" evidence="3">
    <location>
        <begin position="50"/>
        <end position="113"/>
    </location>
</feature>
<reference evidence="4 5" key="1">
    <citation type="journal article" date="2010" name="Science">
        <title>Genomic comparison of the ants Camponotus floridanus and Harpegnathos saltator.</title>
        <authorList>
            <person name="Bonasio R."/>
            <person name="Zhang G."/>
            <person name="Ye C."/>
            <person name="Mutti N.S."/>
            <person name="Fang X."/>
            <person name="Qin N."/>
            <person name="Donahue G."/>
            <person name="Yang P."/>
            <person name="Li Q."/>
            <person name="Li C."/>
            <person name="Zhang P."/>
            <person name="Huang Z."/>
            <person name="Berger S.L."/>
            <person name="Reinberg D."/>
            <person name="Wang J."/>
            <person name="Liebig J."/>
        </authorList>
    </citation>
    <scope>NUCLEOTIDE SEQUENCE [LARGE SCALE GENOMIC DNA]</scope>
    <source>
        <strain evidence="4 5">R22 G/1</strain>
    </source>
</reference>
<evidence type="ECO:0000313" key="5">
    <source>
        <dbReference type="Proteomes" id="UP000008237"/>
    </source>
</evidence>
<dbReference type="Proteomes" id="UP000008237">
    <property type="component" value="Unassembled WGS sequence"/>
</dbReference>
<dbReference type="PANTHER" id="PTHR37984:SF5">
    <property type="entry name" value="PROTEIN NYNRIN-LIKE"/>
    <property type="match status" value="1"/>
</dbReference>
<evidence type="ECO:0000256" key="1">
    <source>
        <dbReference type="ARBA" id="ARBA00012493"/>
    </source>
</evidence>
<feature type="non-terminal residue" evidence="4">
    <location>
        <position position="1"/>
    </location>
</feature>
<name>E2BKY0_HARSA</name>
<keyword evidence="5" id="KW-1185">Reference proteome</keyword>
<dbReference type="OMA" id="PENIGEY"/>
<dbReference type="GO" id="GO:0003964">
    <property type="term" value="F:RNA-directed DNA polymerase activity"/>
    <property type="evidence" value="ECO:0007669"/>
    <property type="project" value="UniProtKB-EC"/>
</dbReference>
<evidence type="ECO:0000256" key="2">
    <source>
        <dbReference type="ARBA" id="ARBA00023268"/>
    </source>
</evidence>
<dbReference type="SUPFAM" id="SSF56672">
    <property type="entry name" value="DNA/RNA polymerases"/>
    <property type="match status" value="1"/>
</dbReference>
<protein>
    <recommendedName>
        <fullName evidence="1">RNA-directed DNA polymerase</fullName>
        <ecNumber evidence="1">2.7.7.49</ecNumber>
    </recommendedName>
</protein>
<dbReference type="OrthoDB" id="8193822at2759"/>
<accession>E2BKY0</accession>
<gene>
    <name evidence="4" type="ORF">EAI_07237</name>
</gene>
<dbReference type="InterPro" id="IPR041577">
    <property type="entry name" value="RT_RNaseH_2"/>
</dbReference>
<evidence type="ECO:0000259" key="3">
    <source>
        <dbReference type="Pfam" id="PF17919"/>
    </source>
</evidence>
<dbReference type="STRING" id="610380.E2BKY0"/>
<dbReference type="EC" id="2.7.7.49" evidence="1"/>
<dbReference type="InterPro" id="IPR050951">
    <property type="entry name" value="Retrovirus_Pol_polyprotein"/>
</dbReference>
<dbReference type="EMBL" id="GL448857">
    <property type="protein sequence ID" value="EFN83649.1"/>
    <property type="molecule type" value="Genomic_DNA"/>
</dbReference>
<dbReference type="Gene3D" id="3.10.20.370">
    <property type="match status" value="1"/>
</dbReference>
<dbReference type="InterPro" id="IPR043128">
    <property type="entry name" value="Rev_trsase/Diguanyl_cyclase"/>
</dbReference>